<dbReference type="Proteomes" id="UP000020938">
    <property type="component" value="Unassembled WGS sequence"/>
</dbReference>
<evidence type="ECO:0000256" key="1">
    <source>
        <dbReference type="SAM" id="SignalP"/>
    </source>
</evidence>
<proteinExistence type="predicted"/>
<feature type="chain" id="PRO_5001481302" description="DUF3868 domain-containing protein" evidence="1">
    <location>
        <begin position="24"/>
        <end position="476"/>
    </location>
</feature>
<dbReference type="EMBL" id="JGDS01000049">
    <property type="protein sequence ID" value="EXZ73662.1"/>
    <property type="molecule type" value="Genomic_DNA"/>
</dbReference>
<dbReference type="InterPro" id="IPR024480">
    <property type="entry name" value="DUF3868"/>
</dbReference>
<evidence type="ECO:0000313" key="4">
    <source>
        <dbReference type="Proteomes" id="UP000020938"/>
    </source>
</evidence>
<gene>
    <name evidence="3" type="ORF">M123_1886</name>
</gene>
<name>A0A016BYC0_BACFG</name>
<comment type="caution">
    <text evidence="3">The sequence shown here is derived from an EMBL/GenBank/DDBJ whole genome shotgun (WGS) entry which is preliminary data.</text>
</comment>
<dbReference type="AlphaFoldDB" id="A0A016BYC0"/>
<evidence type="ECO:0000313" key="3">
    <source>
        <dbReference type="EMBL" id="EXZ73662.1"/>
    </source>
</evidence>
<dbReference type="Pfam" id="PF12984">
    <property type="entry name" value="DUF3868"/>
    <property type="match status" value="1"/>
</dbReference>
<feature type="domain" description="DUF3868" evidence="2">
    <location>
        <begin position="7"/>
        <end position="97"/>
    </location>
</feature>
<protein>
    <recommendedName>
        <fullName evidence="2">DUF3868 domain-containing protein</fullName>
    </recommendedName>
</protein>
<sequence length="476" mass="54351">MKANKYMIMICLLLLGMSGKVLAQKGNTGDVRIAGKSVRKVDSLLQINLKIDLTGLTVKSNLAVDIIPVLSGMDAQTLRLPKLLVTGRIRHIVFQRMPETETAGQREMRRYNKEEQYADYMARIPYEQWMERSSLSLALDLCGCGWEVMEKHMVPVMSLDFRERVFEPRMAYIAPEYEAVKQRKLEGSAFLDFPVNQTIIDPVYRNNPRELGRIRATIDSVRDNRFATITAVGIKGYASPEGTYETNARLAQKRAEALRDYVRRLYDFSGTVFTVASEPEDWEGLRRMTEASDLPEKEQVLAIIDGVDIFDGREKKLMELSGGTVYRFMLREWFPALRHSDYTVRYTIRNFTVEEAKELLHTDPRQLSLEEMYRIAQTYEPGSDAFNEVFDIAVRMYPGDGIANLNAANTALMRRDTAAARRYLERAPDCGEKLLAEGVLAFYEGDRETARRLFEQAKAAGVTEADANLAFFRPVY</sequence>
<dbReference type="Gene3D" id="3.30.1330.60">
    <property type="entry name" value="OmpA-like domain"/>
    <property type="match status" value="1"/>
</dbReference>
<keyword evidence="1" id="KW-0732">Signal</keyword>
<dbReference type="InterPro" id="IPR036737">
    <property type="entry name" value="OmpA-like_sf"/>
</dbReference>
<dbReference type="RefSeq" id="WP_005800541.1">
    <property type="nucleotide sequence ID" value="NZ_JGDS01000049.1"/>
</dbReference>
<accession>A0A016BYC0</accession>
<dbReference type="SUPFAM" id="SSF103088">
    <property type="entry name" value="OmpA-like"/>
    <property type="match status" value="1"/>
</dbReference>
<organism evidence="3 4">
    <name type="scientific">Bacteroides fragilis str. 3976T8</name>
    <dbReference type="NCBI Taxonomy" id="1339314"/>
    <lineage>
        <taxon>Bacteria</taxon>
        <taxon>Pseudomonadati</taxon>
        <taxon>Bacteroidota</taxon>
        <taxon>Bacteroidia</taxon>
        <taxon>Bacteroidales</taxon>
        <taxon>Bacteroidaceae</taxon>
        <taxon>Bacteroides</taxon>
    </lineage>
</organism>
<feature type="signal peptide" evidence="1">
    <location>
        <begin position="1"/>
        <end position="23"/>
    </location>
</feature>
<evidence type="ECO:0000259" key="2">
    <source>
        <dbReference type="Pfam" id="PF12984"/>
    </source>
</evidence>
<dbReference type="PATRIC" id="fig|1339314.3.peg.2098"/>
<reference evidence="3 4" key="1">
    <citation type="submission" date="2014-02" db="EMBL/GenBank/DDBJ databases">
        <authorList>
            <person name="Sears C."/>
            <person name="Carroll K."/>
            <person name="Sack B.R."/>
            <person name="Qadri F."/>
            <person name="Myers L.L."/>
            <person name="Chung G.-T."/>
            <person name="Escheverria P."/>
            <person name="Fraser C.M."/>
            <person name="Sadzewicz L."/>
            <person name="Shefchek K.A."/>
            <person name="Tallon L."/>
            <person name="Das S.P."/>
            <person name="Daugherty S."/>
            <person name="Mongodin E.F."/>
        </authorList>
    </citation>
    <scope>NUCLEOTIDE SEQUENCE [LARGE SCALE GENOMIC DNA]</scope>
    <source>
        <strain evidence="3 4">3976T8</strain>
    </source>
</reference>